<dbReference type="InterPro" id="IPR052893">
    <property type="entry name" value="TCS_response_regulator"/>
</dbReference>
<name>A0ABS9KS66_9BACT</name>
<dbReference type="PROSITE" id="PS50110">
    <property type="entry name" value="RESPONSE_REGULATORY"/>
    <property type="match status" value="1"/>
</dbReference>
<sequence length="149" mass="17012">MNNNETIRILLVDDDEDDRADFIAVFAGLRMNTFVETLKDGVALMNYLMNDAAKLPHILFLDLNMPKKSGLECLIAIKKIDRLKDLTIAIYSTSSSQKDIEDTFVNGANIYIRKPTHPTMLKKILMHVLAINWQYHTSGLNKDNFLLQL</sequence>
<accession>A0ABS9KS66</accession>
<evidence type="ECO:0000313" key="3">
    <source>
        <dbReference type="EMBL" id="MCG2615148.1"/>
    </source>
</evidence>
<gene>
    <name evidence="3" type="ORF">LZZ85_12685</name>
</gene>
<organism evidence="3 4">
    <name type="scientific">Terrimonas ginsenosidimutans</name>
    <dbReference type="NCBI Taxonomy" id="2908004"/>
    <lineage>
        <taxon>Bacteria</taxon>
        <taxon>Pseudomonadati</taxon>
        <taxon>Bacteroidota</taxon>
        <taxon>Chitinophagia</taxon>
        <taxon>Chitinophagales</taxon>
        <taxon>Chitinophagaceae</taxon>
        <taxon>Terrimonas</taxon>
    </lineage>
</organism>
<dbReference type="InterPro" id="IPR011006">
    <property type="entry name" value="CheY-like_superfamily"/>
</dbReference>
<dbReference type="PANTHER" id="PTHR44520">
    <property type="entry name" value="RESPONSE REGULATOR RCP1-RELATED"/>
    <property type="match status" value="1"/>
</dbReference>
<evidence type="ECO:0000313" key="4">
    <source>
        <dbReference type="Proteomes" id="UP001165367"/>
    </source>
</evidence>
<keyword evidence="1" id="KW-0597">Phosphoprotein</keyword>
<dbReference type="Pfam" id="PF00072">
    <property type="entry name" value="Response_reg"/>
    <property type="match status" value="1"/>
</dbReference>
<dbReference type="InterPro" id="IPR001789">
    <property type="entry name" value="Sig_transdc_resp-reg_receiver"/>
</dbReference>
<dbReference type="RefSeq" id="WP_237872230.1">
    <property type="nucleotide sequence ID" value="NZ_JAKLTR010000007.1"/>
</dbReference>
<dbReference type="SUPFAM" id="SSF52172">
    <property type="entry name" value="CheY-like"/>
    <property type="match status" value="1"/>
</dbReference>
<comment type="caution">
    <text evidence="3">The sequence shown here is derived from an EMBL/GenBank/DDBJ whole genome shotgun (WGS) entry which is preliminary data.</text>
</comment>
<feature type="modified residue" description="4-aspartylphosphate" evidence="1">
    <location>
        <position position="62"/>
    </location>
</feature>
<dbReference type="SMART" id="SM00448">
    <property type="entry name" value="REC"/>
    <property type="match status" value="1"/>
</dbReference>
<evidence type="ECO:0000256" key="1">
    <source>
        <dbReference type="PROSITE-ProRule" id="PRU00169"/>
    </source>
</evidence>
<evidence type="ECO:0000259" key="2">
    <source>
        <dbReference type="PROSITE" id="PS50110"/>
    </source>
</evidence>
<dbReference type="EMBL" id="JAKLTR010000007">
    <property type="protein sequence ID" value="MCG2615148.1"/>
    <property type="molecule type" value="Genomic_DNA"/>
</dbReference>
<feature type="domain" description="Response regulatory" evidence="2">
    <location>
        <begin position="8"/>
        <end position="129"/>
    </location>
</feature>
<protein>
    <submittedName>
        <fullName evidence="3">Response regulator</fullName>
    </submittedName>
</protein>
<dbReference type="PANTHER" id="PTHR44520:SF1">
    <property type="entry name" value="TWO-COMPONENT SYSTEM REGULATORY PROTEIN"/>
    <property type="match status" value="1"/>
</dbReference>
<reference evidence="3" key="1">
    <citation type="submission" date="2022-01" db="EMBL/GenBank/DDBJ databases">
        <authorList>
            <person name="Jo J.-H."/>
            <person name="Im W.-T."/>
        </authorList>
    </citation>
    <scope>NUCLEOTIDE SEQUENCE</scope>
    <source>
        <strain evidence="3">NA20</strain>
    </source>
</reference>
<dbReference type="Proteomes" id="UP001165367">
    <property type="component" value="Unassembled WGS sequence"/>
</dbReference>
<keyword evidence="4" id="KW-1185">Reference proteome</keyword>
<dbReference type="Gene3D" id="3.40.50.2300">
    <property type="match status" value="1"/>
</dbReference>
<proteinExistence type="predicted"/>